<keyword evidence="1" id="KW-0472">Membrane</keyword>
<keyword evidence="1" id="KW-0812">Transmembrane</keyword>
<keyword evidence="1" id="KW-1133">Transmembrane helix</keyword>
<evidence type="ECO:0000313" key="2">
    <source>
        <dbReference type="EMBL" id="QNR24405.1"/>
    </source>
</evidence>
<protein>
    <recommendedName>
        <fullName evidence="4">Polysaccharide chain length determinant N-terminal domain-containing protein</fullName>
    </recommendedName>
</protein>
<organism evidence="2 3">
    <name type="scientific">Croceimicrobium hydrocarbonivorans</name>
    <dbReference type="NCBI Taxonomy" id="2761580"/>
    <lineage>
        <taxon>Bacteria</taxon>
        <taxon>Pseudomonadati</taxon>
        <taxon>Bacteroidota</taxon>
        <taxon>Flavobacteriia</taxon>
        <taxon>Flavobacteriales</taxon>
        <taxon>Owenweeksiaceae</taxon>
        <taxon>Croceimicrobium</taxon>
    </lineage>
</organism>
<feature type="transmembrane region" description="Helical" evidence="1">
    <location>
        <begin position="222"/>
        <end position="242"/>
    </location>
</feature>
<dbReference type="EMBL" id="CP060139">
    <property type="protein sequence ID" value="QNR24405.1"/>
    <property type="molecule type" value="Genomic_DNA"/>
</dbReference>
<dbReference type="RefSeq" id="WP_210758932.1">
    <property type="nucleotide sequence ID" value="NZ_CP060139.1"/>
</dbReference>
<name>A0A7H0VFA7_9FLAO</name>
<proteinExistence type="predicted"/>
<reference evidence="2 3" key="1">
    <citation type="submission" date="2020-08" db="EMBL/GenBank/DDBJ databases">
        <title>Croceimicrobium hydrocarbonivorans gen. nov., sp. nov., a novel marine bacterium isolated from a bacterial consortium that degrades polyethylene terephthalate.</title>
        <authorList>
            <person name="Liu R."/>
        </authorList>
    </citation>
    <scope>NUCLEOTIDE SEQUENCE [LARGE SCALE GENOMIC DNA]</scope>
    <source>
        <strain evidence="2 3">A20-9</strain>
    </source>
</reference>
<dbReference type="KEGG" id="chyd:H4K34_00780"/>
<dbReference type="AlphaFoldDB" id="A0A7H0VFA7"/>
<evidence type="ECO:0000313" key="3">
    <source>
        <dbReference type="Proteomes" id="UP000516305"/>
    </source>
</evidence>
<dbReference type="Proteomes" id="UP000516305">
    <property type="component" value="Chromosome"/>
</dbReference>
<sequence>MTRSTILLSLVVGFIFFGLAFIRPPKYNSEIAVFVPLTLLEKQIEQNGIGFGAPAEIDAHIELMRSPRISSELKSIFPKSNFDFEVSKTRNNAVLVEVWASDAETSALIAQKVVDITDSLKQIMLLQNVGQSHAFVNESLKETRRDMDSLQVILDSLRIAAIEDSIALASEVFKYEHLFGSEVVALNQLKIRRQQLDAYLKAPAPKSYIIYAPEIPKEASGIPAWAIGLIAAVLSASAGYAWQIYRKQTA</sequence>
<gene>
    <name evidence="2" type="ORF">H4K34_00780</name>
</gene>
<accession>A0A7H0VFA7</accession>
<evidence type="ECO:0008006" key="4">
    <source>
        <dbReference type="Google" id="ProtNLM"/>
    </source>
</evidence>
<evidence type="ECO:0000256" key="1">
    <source>
        <dbReference type="SAM" id="Phobius"/>
    </source>
</evidence>
<keyword evidence="3" id="KW-1185">Reference proteome</keyword>